<dbReference type="RefSeq" id="WP_085085500.1">
    <property type="nucleotide sequence ID" value="NZ_FXAK01000005.1"/>
</dbReference>
<reference evidence="1 2" key="1">
    <citation type="submission" date="2017-04" db="EMBL/GenBank/DDBJ databases">
        <authorList>
            <person name="Afonso C.L."/>
            <person name="Miller P.J."/>
            <person name="Scott M.A."/>
            <person name="Spackman E."/>
            <person name="Goraichik I."/>
            <person name="Dimitrov K.M."/>
            <person name="Suarez D.L."/>
            <person name="Swayne D.E."/>
        </authorList>
    </citation>
    <scope>NUCLEOTIDE SEQUENCE [LARGE SCALE GENOMIC DNA]</scope>
    <source>
        <strain evidence="1 2">A2P</strain>
    </source>
</reference>
<organism evidence="1 2">
    <name type="scientific">Azospirillum oryzae</name>
    <dbReference type="NCBI Taxonomy" id="286727"/>
    <lineage>
        <taxon>Bacteria</taxon>
        <taxon>Pseudomonadati</taxon>
        <taxon>Pseudomonadota</taxon>
        <taxon>Alphaproteobacteria</taxon>
        <taxon>Rhodospirillales</taxon>
        <taxon>Azospirillaceae</taxon>
        <taxon>Azospirillum</taxon>
    </lineage>
</organism>
<dbReference type="InterPro" id="IPR018755">
    <property type="entry name" value="Phage_Mu_Gp48"/>
</dbReference>
<gene>
    <name evidence="1" type="ORF">SAMN02982917_2370</name>
</gene>
<proteinExistence type="predicted"/>
<evidence type="ECO:0000313" key="1">
    <source>
        <dbReference type="EMBL" id="SMF48330.1"/>
    </source>
</evidence>
<sequence length="228" mass="24756">MPAPIFRRADFRAALQALLPTGRVWSREADTAQAKVLDGLAGVYERQSTDATSLLAEAFPATTSALLTEWEDSLGLPDECTGPAETLDARRLRVVQKLTSTGGQNRPYFLGLAKGLGFPDAFIEEFLPFTAISPCAAPLTQDWQSVWRLTTNTDAGVLDFTVNSSCSDPIKAWGSAVLECIIRRAAPAHTSVLFAYVDSWDWMIVGTDEDWGLITDPAADAEDWGVLS</sequence>
<dbReference type="AlphaFoldDB" id="A0A1X7F9N3"/>
<name>A0A1X7F9N3_9PROT</name>
<dbReference type="Pfam" id="PF10076">
    <property type="entry name" value="Phage_Mu_Gp48"/>
    <property type="match status" value="1"/>
</dbReference>
<dbReference type="STRING" id="286727.SAMN02982917_2370"/>
<accession>A0A1X7F9N3</accession>
<protein>
    <submittedName>
        <fullName evidence="1">Uncharacterized protein YmfQ in lambdoid prophage, DUF2313 family</fullName>
    </submittedName>
</protein>
<dbReference type="OrthoDB" id="6592844at2"/>
<evidence type="ECO:0000313" key="2">
    <source>
        <dbReference type="Proteomes" id="UP000192936"/>
    </source>
</evidence>
<dbReference type="EMBL" id="FXAK01000005">
    <property type="protein sequence ID" value="SMF48330.1"/>
    <property type="molecule type" value="Genomic_DNA"/>
</dbReference>
<dbReference type="Proteomes" id="UP000192936">
    <property type="component" value="Unassembled WGS sequence"/>
</dbReference>